<keyword evidence="8 9" id="KW-0472">Membrane</keyword>
<evidence type="ECO:0000313" key="12">
    <source>
        <dbReference type="Proteomes" id="UP001492380"/>
    </source>
</evidence>
<comment type="function">
    <text evidence="9">Essential component of the TIM23 complex, a complex that mediates the translocation of transit peptide-containing proteins across the mitochondrial inner membrane.</text>
</comment>
<evidence type="ECO:0000256" key="10">
    <source>
        <dbReference type="SAM" id="MobiDB-lite"/>
    </source>
</evidence>
<dbReference type="Pfam" id="PF08294">
    <property type="entry name" value="TIM21"/>
    <property type="match status" value="1"/>
</dbReference>
<evidence type="ECO:0000256" key="6">
    <source>
        <dbReference type="ARBA" id="ARBA00022989"/>
    </source>
</evidence>
<dbReference type="Proteomes" id="UP001492380">
    <property type="component" value="Unassembled WGS sequence"/>
</dbReference>
<evidence type="ECO:0000256" key="9">
    <source>
        <dbReference type="RuleBase" id="RU367142"/>
    </source>
</evidence>
<name>A0ABR1Y9V0_9PEZI</name>
<reference evidence="11 12" key="1">
    <citation type="submission" date="2024-04" db="EMBL/GenBank/DDBJ databases">
        <title>Phyllosticta paracitricarpa is synonymous to the EU quarantine fungus P. citricarpa based on phylogenomic analyses.</title>
        <authorList>
            <consortium name="Lawrence Berkeley National Laboratory"/>
            <person name="Van Ingen-Buijs V.A."/>
            <person name="Van Westerhoven A.C."/>
            <person name="Haridas S."/>
            <person name="Skiadas P."/>
            <person name="Martin F."/>
            <person name="Groenewald J.Z."/>
            <person name="Crous P.W."/>
            <person name="Seidl M.F."/>
        </authorList>
    </citation>
    <scope>NUCLEOTIDE SEQUENCE [LARGE SCALE GENOMIC DNA]</scope>
    <source>
        <strain evidence="11 12">CBS 123374</strain>
    </source>
</reference>
<feature type="transmembrane region" description="Helical" evidence="9">
    <location>
        <begin position="80"/>
        <end position="101"/>
    </location>
</feature>
<keyword evidence="9" id="KW-0811">Translocation</keyword>
<keyword evidence="9" id="KW-0653">Protein transport</keyword>
<comment type="similarity">
    <text evidence="2 9">Belongs to the TIM21 family.</text>
</comment>
<comment type="caution">
    <text evidence="11">The sequence shown here is derived from an EMBL/GenBank/DDBJ whole genome shotgun (WGS) entry which is preliminary data.</text>
</comment>
<dbReference type="InterPro" id="IPR038552">
    <property type="entry name" value="Tim21_IMS_sf"/>
</dbReference>
<sequence length="235" mass="26348">MAAVVHRVAIEGRLPGLLRLQVPRLSSPGYRQYATHHSTGTGPQSSSTRRRAVTIANDNGYVPWEELSTREKAARSTQQSFNFALVVAGIVATGALVYVMFTEIISPEGTTNQLHRALDKIKKDPRCVEVLGDPKQIVEFSTNANPRARHWTVPSQREKDKAGNLHLTMRFNVKGPLNQGAVQLHMVQKPGESEFEYQTLTLDVPGHRRIYLENAEPLSQSLKRKTGKLFGIKWW</sequence>
<evidence type="ECO:0000256" key="1">
    <source>
        <dbReference type="ARBA" id="ARBA00004304"/>
    </source>
</evidence>
<keyword evidence="12" id="KW-1185">Reference proteome</keyword>
<gene>
    <name evidence="11" type="ORF">HDK90DRAFT_515196</name>
</gene>
<evidence type="ECO:0000256" key="7">
    <source>
        <dbReference type="ARBA" id="ARBA00023128"/>
    </source>
</evidence>
<organism evidence="11 12">
    <name type="scientific">Phyllosticta capitalensis</name>
    <dbReference type="NCBI Taxonomy" id="121624"/>
    <lineage>
        <taxon>Eukaryota</taxon>
        <taxon>Fungi</taxon>
        <taxon>Dikarya</taxon>
        <taxon>Ascomycota</taxon>
        <taxon>Pezizomycotina</taxon>
        <taxon>Dothideomycetes</taxon>
        <taxon>Dothideomycetes incertae sedis</taxon>
        <taxon>Botryosphaeriales</taxon>
        <taxon>Phyllostictaceae</taxon>
        <taxon>Phyllosticta</taxon>
    </lineage>
</organism>
<evidence type="ECO:0000313" key="11">
    <source>
        <dbReference type="EMBL" id="KAK8223730.1"/>
    </source>
</evidence>
<feature type="region of interest" description="Disordered" evidence="10">
    <location>
        <begin position="30"/>
        <end position="49"/>
    </location>
</feature>
<evidence type="ECO:0000256" key="8">
    <source>
        <dbReference type="ARBA" id="ARBA00023136"/>
    </source>
</evidence>
<proteinExistence type="inferred from homology"/>
<evidence type="ECO:0000256" key="5">
    <source>
        <dbReference type="ARBA" id="ARBA00022946"/>
    </source>
</evidence>
<evidence type="ECO:0000256" key="3">
    <source>
        <dbReference type="ARBA" id="ARBA00020726"/>
    </source>
</evidence>
<dbReference type="EMBL" id="JBBWRZ010000013">
    <property type="protein sequence ID" value="KAK8223730.1"/>
    <property type="molecule type" value="Genomic_DNA"/>
</dbReference>
<keyword evidence="9" id="KW-0813">Transport</keyword>
<dbReference type="InterPro" id="IPR013261">
    <property type="entry name" value="Tim21"/>
</dbReference>
<dbReference type="Gene3D" id="3.10.450.320">
    <property type="entry name" value="Mitochondrial import inner membrane translocase subunit Tim21"/>
    <property type="match status" value="1"/>
</dbReference>
<evidence type="ECO:0000256" key="4">
    <source>
        <dbReference type="ARBA" id="ARBA00022692"/>
    </source>
</evidence>
<keyword evidence="6 9" id="KW-1133">Transmembrane helix</keyword>
<keyword evidence="5" id="KW-0809">Transit peptide</keyword>
<comment type="subunit">
    <text evidence="9">Component of the TIM23 complex.</text>
</comment>
<protein>
    <recommendedName>
        <fullName evidence="3 9">Mitochondrial import inner membrane translocase subunit Tim21</fullName>
    </recommendedName>
</protein>
<comment type="subcellular location">
    <subcellularLocation>
        <location evidence="9">Mitochondrion inner membrane</location>
        <topology evidence="9">Single-pass membrane protein</topology>
    </subcellularLocation>
    <subcellularLocation>
        <location evidence="1">Mitochondrion membrane</location>
        <topology evidence="1">Single-pass membrane protein</topology>
    </subcellularLocation>
</comment>
<accession>A0ABR1Y9V0</accession>
<dbReference type="PANTHER" id="PTHR13032:SF6">
    <property type="entry name" value="MITOCHONDRIAL IMPORT INNER MEMBRANE TRANSLOCASE SUBUNIT TIM21"/>
    <property type="match status" value="1"/>
</dbReference>
<evidence type="ECO:0000256" key="2">
    <source>
        <dbReference type="ARBA" id="ARBA00010867"/>
    </source>
</evidence>
<feature type="compositionally biased region" description="Polar residues" evidence="10">
    <location>
        <begin position="35"/>
        <end position="47"/>
    </location>
</feature>
<keyword evidence="7 9" id="KW-0496">Mitochondrion</keyword>
<keyword evidence="4 9" id="KW-0812">Transmembrane</keyword>
<dbReference type="PANTHER" id="PTHR13032">
    <property type="entry name" value="MITOCHONDRIAL IMPORT INNER MEMBRANE TRANSLOCASE SUBUNIT TIM21"/>
    <property type="match status" value="1"/>
</dbReference>
<keyword evidence="9" id="KW-0999">Mitochondrion inner membrane</keyword>